<dbReference type="Pfam" id="PF00107">
    <property type="entry name" value="ADH_zinc_N"/>
    <property type="match status" value="1"/>
</dbReference>
<dbReference type="Gene3D" id="3.40.50.720">
    <property type="entry name" value="NAD(P)-binding Rossmann-like Domain"/>
    <property type="match status" value="1"/>
</dbReference>
<dbReference type="Gene3D" id="3.90.180.10">
    <property type="entry name" value="Medium-chain alcohol dehydrogenases, catalytic domain"/>
    <property type="match status" value="1"/>
</dbReference>
<evidence type="ECO:0000259" key="2">
    <source>
        <dbReference type="SMART" id="SM00829"/>
    </source>
</evidence>
<dbReference type="CDD" id="cd05288">
    <property type="entry name" value="PGDH"/>
    <property type="match status" value="1"/>
</dbReference>
<reference evidence="3 5" key="1">
    <citation type="submission" date="2015-02" db="EMBL/GenBank/DDBJ databases">
        <authorList>
            <person name="Chooi Y.-H."/>
        </authorList>
    </citation>
    <scope>NUCLEOTIDE SEQUENCE [LARGE SCALE GENOMIC DNA]</scope>
    <source>
        <strain evidence="3">E3</strain>
    </source>
</reference>
<geneLocation type="mitochondrion" evidence="4"/>
<reference evidence="4 6" key="2">
    <citation type="submission" date="2018-03" db="EMBL/GenBank/DDBJ databases">
        <authorList>
            <person name="Fogelqvist J."/>
        </authorList>
    </citation>
    <scope>NUCLEOTIDE SEQUENCE [LARGE SCALE GENOMIC DNA]</scope>
</reference>
<name>A0A0G4IUH7_PLABS</name>
<dbReference type="InterPro" id="IPR013149">
    <property type="entry name" value="ADH-like_C"/>
</dbReference>
<dbReference type="SMART" id="SM00829">
    <property type="entry name" value="PKS_ER"/>
    <property type="match status" value="1"/>
</dbReference>
<dbReference type="AlphaFoldDB" id="A0A0G4IUH7"/>
<keyword evidence="5" id="KW-1185">Reference proteome</keyword>
<dbReference type="Proteomes" id="UP000039324">
    <property type="component" value="Unassembled WGS sequence"/>
</dbReference>
<sequence length="354" mass="38122">MASLPLRNRRIVLTARPTGAARWEHFRLEDVDVPAPPPGPFVIVRVLAVSIDPAMRGWMSTAKSYLPPVAIGDVMRASGIGQVLRSTASGFHPGDLVLGTFGLQEIGVCNVRDLERVDPVLRDVVPPHAWLSVLGTTGLTAFFGFLKIGKPVPGDTVLVSGAAGATGSVVGQIAKLMQCRVVGIAGSDAKCKQLVDAFGWDAAINYKAQQGASLAKQIHRCCPDGVDVFFDNVGGDILDAGLSCLQRGARVVLCGAISQYNAAQWQGPTRYMNLLTQRASMQGFVVFDYAKEYKVARRRMASWIVAGKLKYAVEEMAGLDRWIDALDALFSGANTGKMVLRLAEYEKPPVKPRL</sequence>
<feature type="domain" description="Enoyl reductase (ER)" evidence="2">
    <location>
        <begin position="21"/>
        <end position="340"/>
    </location>
</feature>
<dbReference type="FunFam" id="3.40.50.720:FF:000121">
    <property type="entry name" value="Prostaglandin reductase 2"/>
    <property type="match status" value="1"/>
</dbReference>
<keyword evidence="1" id="KW-0560">Oxidoreductase</keyword>
<dbReference type="InterPro" id="IPR036291">
    <property type="entry name" value="NAD(P)-bd_dom_sf"/>
</dbReference>
<dbReference type="InterPro" id="IPR011032">
    <property type="entry name" value="GroES-like_sf"/>
</dbReference>
<dbReference type="EMBL" id="OVEO01000014">
    <property type="protein sequence ID" value="SPR00624.1"/>
    <property type="molecule type" value="Genomic_DNA"/>
</dbReference>
<evidence type="ECO:0000313" key="6">
    <source>
        <dbReference type="Proteomes" id="UP000290189"/>
    </source>
</evidence>
<dbReference type="Pfam" id="PF16884">
    <property type="entry name" value="ADH_N_2"/>
    <property type="match status" value="1"/>
</dbReference>
<dbReference type="OMA" id="EEKCRYA"/>
<dbReference type="InterPro" id="IPR041694">
    <property type="entry name" value="ADH_N_2"/>
</dbReference>
<dbReference type="GO" id="GO:0016628">
    <property type="term" value="F:oxidoreductase activity, acting on the CH-CH group of donors, NAD or NADP as acceptor"/>
    <property type="evidence" value="ECO:0007669"/>
    <property type="project" value="InterPro"/>
</dbReference>
<organism evidence="3 5">
    <name type="scientific">Plasmodiophora brassicae</name>
    <name type="common">Clubroot disease agent</name>
    <dbReference type="NCBI Taxonomy" id="37360"/>
    <lineage>
        <taxon>Eukaryota</taxon>
        <taxon>Sar</taxon>
        <taxon>Rhizaria</taxon>
        <taxon>Endomyxa</taxon>
        <taxon>Phytomyxea</taxon>
        <taxon>Plasmodiophorida</taxon>
        <taxon>Plasmodiophoridae</taxon>
        <taxon>Plasmodiophora</taxon>
    </lineage>
</organism>
<gene>
    <name evidence="3" type="ORF">PBRA_006860</name>
    <name evidence="4" type="ORF">PLBR_LOCUS7839</name>
</gene>
<dbReference type="InterPro" id="IPR020843">
    <property type="entry name" value="ER"/>
</dbReference>
<dbReference type="InterPro" id="IPR045010">
    <property type="entry name" value="MDR_fam"/>
</dbReference>
<evidence type="ECO:0000256" key="1">
    <source>
        <dbReference type="ARBA" id="ARBA00023002"/>
    </source>
</evidence>
<dbReference type="STRING" id="37360.A0A0G4IUH7"/>
<evidence type="ECO:0000313" key="4">
    <source>
        <dbReference type="EMBL" id="SPR00624.1"/>
    </source>
</evidence>
<dbReference type="PANTHER" id="PTHR43205">
    <property type="entry name" value="PROSTAGLANDIN REDUCTASE"/>
    <property type="match status" value="1"/>
</dbReference>
<dbReference type="EMBL" id="CDSF01000087">
    <property type="protein sequence ID" value="CEO98746.1"/>
    <property type="molecule type" value="Genomic_DNA"/>
</dbReference>
<dbReference type="PANTHER" id="PTHR43205:SF7">
    <property type="entry name" value="PROSTAGLANDIN REDUCTASE 1"/>
    <property type="match status" value="1"/>
</dbReference>
<dbReference type="Proteomes" id="UP000290189">
    <property type="component" value="Unassembled WGS sequence"/>
</dbReference>
<proteinExistence type="predicted"/>
<evidence type="ECO:0000313" key="5">
    <source>
        <dbReference type="Proteomes" id="UP000039324"/>
    </source>
</evidence>
<keyword evidence="4" id="KW-0496">Mitochondrion</keyword>
<accession>A0A0G4IUH7</accession>
<dbReference type="OrthoDB" id="809632at2759"/>
<evidence type="ECO:0000313" key="3">
    <source>
        <dbReference type="EMBL" id="CEO98746.1"/>
    </source>
</evidence>
<dbReference type="SUPFAM" id="SSF51735">
    <property type="entry name" value="NAD(P)-binding Rossmann-fold domains"/>
    <property type="match status" value="1"/>
</dbReference>
<dbReference type="SUPFAM" id="SSF50129">
    <property type="entry name" value="GroES-like"/>
    <property type="match status" value="1"/>
</dbReference>
<protein>
    <recommendedName>
        <fullName evidence="2">Enoyl reductase (ER) domain-containing protein</fullName>
    </recommendedName>
</protein>